<dbReference type="EMBL" id="BNBT01000005">
    <property type="protein sequence ID" value="GHE39438.1"/>
    <property type="molecule type" value="Genomic_DNA"/>
</dbReference>
<gene>
    <name evidence="2" type="ORF">GCM10018785_06320</name>
</gene>
<evidence type="ECO:0000256" key="1">
    <source>
        <dbReference type="SAM" id="MobiDB-lite"/>
    </source>
</evidence>
<sequence length="93" mass="9840">MRLSETLDTYGYLDWVNAPASFEELYGMPAPPGLPGAALVPGAERRGGADMAECCRRLRHVHVVCTGVGEALGRRSSQGFPAEAPSVPSVLRG</sequence>
<proteinExistence type="predicted"/>
<name>A0A918Z6Y0_9ACTN</name>
<organism evidence="2 3">
    <name type="scientific">Streptomyces longispororuber</name>
    <dbReference type="NCBI Taxonomy" id="68230"/>
    <lineage>
        <taxon>Bacteria</taxon>
        <taxon>Bacillati</taxon>
        <taxon>Actinomycetota</taxon>
        <taxon>Actinomycetes</taxon>
        <taxon>Kitasatosporales</taxon>
        <taxon>Streptomycetaceae</taxon>
        <taxon>Streptomyces</taxon>
    </lineage>
</organism>
<evidence type="ECO:0000313" key="3">
    <source>
        <dbReference type="Proteomes" id="UP000608024"/>
    </source>
</evidence>
<evidence type="ECO:0000313" key="2">
    <source>
        <dbReference type="EMBL" id="GHE39438.1"/>
    </source>
</evidence>
<dbReference type="AlphaFoldDB" id="A0A918Z6Y0"/>
<reference evidence="2" key="1">
    <citation type="journal article" date="2014" name="Int. J. Syst. Evol. Microbiol.">
        <title>Complete genome sequence of Corynebacterium casei LMG S-19264T (=DSM 44701T), isolated from a smear-ripened cheese.</title>
        <authorList>
            <consortium name="US DOE Joint Genome Institute (JGI-PGF)"/>
            <person name="Walter F."/>
            <person name="Albersmeier A."/>
            <person name="Kalinowski J."/>
            <person name="Ruckert C."/>
        </authorList>
    </citation>
    <scope>NUCLEOTIDE SEQUENCE</scope>
    <source>
        <strain evidence="2">JCM 4784</strain>
    </source>
</reference>
<reference evidence="2" key="2">
    <citation type="submission" date="2020-09" db="EMBL/GenBank/DDBJ databases">
        <authorList>
            <person name="Sun Q."/>
            <person name="Ohkuma M."/>
        </authorList>
    </citation>
    <scope>NUCLEOTIDE SEQUENCE</scope>
    <source>
        <strain evidence="2">JCM 4784</strain>
    </source>
</reference>
<accession>A0A918Z6Y0</accession>
<feature type="region of interest" description="Disordered" evidence="1">
    <location>
        <begin position="74"/>
        <end position="93"/>
    </location>
</feature>
<keyword evidence="3" id="KW-1185">Reference proteome</keyword>
<protein>
    <submittedName>
        <fullName evidence="2">Uncharacterized protein</fullName>
    </submittedName>
</protein>
<comment type="caution">
    <text evidence="2">The sequence shown here is derived from an EMBL/GenBank/DDBJ whole genome shotgun (WGS) entry which is preliminary data.</text>
</comment>
<dbReference type="Proteomes" id="UP000608024">
    <property type="component" value="Unassembled WGS sequence"/>
</dbReference>